<feature type="compositionally biased region" description="Basic residues" evidence="1">
    <location>
        <begin position="329"/>
        <end position="340"/>
    </location>
</feature>
<dbReference type="KEGG" id="aym:YM304_39160"/>
<dbReference type="RefSeq" id="WP_015443477.1">
    <property type="nucleotide sequence ID" value="NC_020520.1"/>
</dbReference>
<sequence length="340" mass="36957">MNIARGDGVGIEVSDAFVRAVRLRHDVAGRVAAAVELPFVSYDDGAALDSLVLLRAELGEPNEPTKIAVFPPTATLQRIDVTGRSGPELNETRATLDRRRGIDSTLVVDDGPRRWLLLIRWDASDIRRLEDLAERAGFVDVTVEPSPLALGRVLPRSTSYARRLVGHADAHHAVFSNGVPVAAAGASIVGRTHPDLDVSDVEIPVVWFEDLLDEAQLNDLLIRSSRSADARASLLEHEERHGSQQVSLGIVGEAYPAFPVHDIRAPERQAVALGAAIGAAGLAGSLRPVDMTFPVGIDAQQFDRPWAIERLVDLPEPPAPPTIGPVKRMTTRFRPRRSRR</sequence>
<keyword evidence="3" id="KW-1185">Reference proteome</keyword>
<accession>A0A6C7ECY6</accession>
<protein>
    <submittedName>
        <fullName evidence="2">Uncharacterized protein</fullName>
    </submittedName>
</protein>
<feature type="region of interest" description="Disordered" evidence="1">
    <location>
        <begin position="315"/>
        <end position="340"/>
    </location>
</feature>
<dbReference type="Proteomes" id="UP000011863">
    <property type="component" value="Chromosome"/>
</dbReference>
<reference evidence="2 3" key="1">
    <citation type="journal article" date="2013" name="Int. J. Syst. Evol. Microbiol.">
        <title>Ilumatobacter nonamiense sp. nov. and Ilumatobacter coccineum sp. nov., isolated from seashore sand.</title>
        <authorList>
            <person name="Matsumoto A."/>
            <person name="Kasai H."/>
            <person name="Matsuo Y."/>
            <person name="Shizuri Y."/>
            <person name="Ichikawa N."/>
            <person name="Fujita N."/>
            <person name="Omura S."/>
            <person name="Takahashi Y."/>
        </authorList>
    </citation>
    <scope>NUCLEOTIDE SEQUENCE [LARGE SCALE GENOMIC DNA]</scope>
    <source>
        <strain evidence="3">NBRC 103263 / KCTC 29153 / YM16-304</strain>
    </source>
</reference>
<gene>
    <name evidence="2" type="ORF">YM304_39160</name>
</gene>
<proteinExistence type="predicted"/>
<evidence type="ECO:0000313" key="2">
    <source>
        <dbReference type="EMBL" id="BAN04230.1"/>
    </source>
</evidence>
<evidence type="ECO:0000313" key="3">
    <source>
        <dbReference type="Proteomes" id="UP000011863"/>
    </source>
</evidence>
<name>A0A6C7ECY6_ILUCY</name>
<dbReference type="EMBL" id="AP012057">
    <property type="protein sequence ID" value="BAN04230.1"/>
    <property type="molecule type" value="Genomic_DNA"/>
</dbReference>
<organism evidence="2 3">
    <name type="scientific">Ilumatobacter coccineus (strain NBRC 103263 / KCTC 29153 / YM16-304)</name>
    <dbReference type="NCBI Taxonomy" id="1313172"/>
    <lineage>
        <taxon>Bacteria</taxon>
        <taxon>Bacillati</taxon>
        <taxon>Actinomycetota</taxon>
        <taxon>Acidimicrobiia</taxon>
        <taxon>Acidimicrobiales</taxon>
        <taxon>Ilumatobacteraceae</taxon>
        <taxon>Ilumatobacter</taxon>
    </lineage>
</organism>
<dbReference type="OrthoDB" id="9835717at2"/>
<evidence type="ECO:0000256" key="1">
    <source>
        <dbReference type="SAM" id="MobiDB-lite"/>
    </source>
</evidence>
<dbReference type="AlphaFoldDB" id="A0A6C7ECY6"/>